<reference evidence="2" key="1">
    <citation type="journal article" date="2014" name="Nat. Commun.">
        <title>The rainbow trout genome provides novel insights into evolution after whole-genome duplication in vertebrates.</title>
        <authorList>
            <person name="Berthelot C."/>
            <person name="Brunet F."/>
            <person name="Chalopin D."/>
            <person name="Juanchich A."/>
            <person name="Bernard M."/>
            <person name="Noel B."/>
            <person name="Bento P."/>
            <person name="Da Silva C."/>
            <person name="Labadie K."/>
            <person name="Alberti A."/>
            <person name="Aury J.M."/>
            <person name="Louis A."/>
            <person name="Dehais P."/>
            <person name="Bardou P."/>
            <person name="Montfort J."/>
            <person name="Klopp C."/>
            <person name="Cabau C."/>
            <person name="Gaspin C."/>
            <person name="Thorgaard G.H."/>
            <person name="Boussaha M."/>
            <person name="Quillet E."/>
            <person name="Guyomard R."/>
            <person name="Galiana D."/>
            <person name="Bobe J."/>
            <person name="Volff J.N."/>
            <person name="Genet C."/>
            <person name="Wincker P."/>
            <person name="Jaillon O."/>
            <person name="Roest Crollius H."/>
            <person name="Guiguen Y."/>
        </authorList>
    </citation>
    <scope>NUCLEOTIDE SEQUENCE [LARGE SCALE GENOMIC DNA]</scope>
</reference>
<evidence type="ECO:0000313" key="2">
    <source>
        <dbReference type="EMBL" id="CDQ76046.1"/>
    </source>
</evidence>
<dbReference type="PaxDb" id="8022-A0A060X993"/>
<name>A0A060X993_ONCMY</name>
<sequence>MGKSKEISQDLWKKNFYLHKSGSSLGAISKCLKVPHSSVQTIICNYKHPRTTRPSYCSGRKHILSPKDEMYFGLKCANQSQNISKRYCEDVGGKRGRLASRRTPSQP</sequence>
<organism evidence="2 3">
    <name type="scientific">Oncorhynchus mykiss</name>
    <name type="common">Rainbow trout</name>
    <name type="synonym">Salmo gairdneri</name>
    <dbReference type="NCBI Taxonomy" id="8022"/>
    <lineage>
        <taxon>Eukaryota</taxon>
        <taxon>Metazoa</taxon>
        <taxon>Chordata</taxon>
        <taxon>Craniata</taxon>
        <taxon>Vertebrata</taxon>
        <taxon>Euteleostomi</taxon>
        <taxon>Actinopterygii</taxon>
        <taxon>Neopterygii</taxon>
        <taxon>Teleostei</taxon>
        <taxon>Protacanthopterygii</taxon>
        <taxon>Salmoniformes</taxon>
        <taxon>Salmonidae</taxon>
        <taxon>Salmoninae</taxon>
        <taxon>Oncorhynchus</taxon>
    </lineage>
</organism>
<dbReference type="InterPro" id="IPR057667">
    <property type="entry name" value="HTH_SB"/>
</dbReference>
<dbReference type="EMBL" id="FR905105">
    <property type="protein sequence ID" value="CDQ76046.1"/>
    <property type="molecule type" value="Genomic_DNA"/>
</dbReference>
<proteinExistence type="predicted"/>
<dbReference type="Proteomes" id="UP000193380">
    <property type="component" value="Unassembled WGS sequence"/>
</dbReference>
<feature type="domain" description="Sleeping Beauty transposase HTH" evidence="1">
    <location>
        <begin position="1"/>
        <end position="53"/>
    </location>
</feature>
<reference evidence="2" key="2">
    <citation type="submission" date="2014-03" db="EMBL/GenBank/DDBJ databases">
        <authorList>
            <person name="Genoscope - CEA"/>
        </authorList>
    </citation>
    <scope>NUCLEOTIDE SEQUENCE</scope>
</reference>
<gene>
    <name evidence="2" type="ORF">GSONMT00055517001</name>
</gene>
<evidence type="ECO:0000259" key="1">
    <source>
        <dbReference type="Pfam" id="PF25787"/>
    </source>
</evidence>
<dbReference type="AlphaFoldDB" id="A0A060X993"/>
<dbReference type="Pfam" id="PF25787">
    <property type="entry name" value="HTH_SB"/>
    <property type="match status" value="1"/>
</dbReference>
<protein>
    <recommendedName>
        <fullName evidence="1">Sleeping Beauty transposase HTH domain-containing protein</fullName>
    </recommendedName>
</protein>
<evidence type="ECO:0000313" key="3">
    <source>
        <dbReference type="Proteomes" id="UP000193380"/>
    </source>
</evidence>
<dbReference type="Gene3D" id="1.10.10.10">
    <property type="entry name" value="Winged helix-like DNA-binding domain superfamily/Winged helix DNA-binding domain"/>
    <property type="match status" value="1"/>
</dbReference>
<accession>A0A060X993</accession>
<dbReference type="InterPro" id="IPR036388">
    <property type="entry name" value="WH-like_DNA-bd_sf"/>
</dbReference>